<reference evidence="1" key="2">
    <citation type="journal article" date="2021" name="Genome Biol. Evol.">
        <title>Developing a high-quality reference genome for a parasitic bivalve with doubly uniparental inheritance (Bivalvia: Unionida).</title>
        <authorList>
            <person name="Smith C.H."/>
        </authorList>
    </citation>
    <scope>NUCLEOTIDE SEQUENCE</scope>
    <source>
        <strain evidence="1">CHS0354</strain>
        <tissue evidence="1">Mantle</tissue>
    </source>
</reference>
<evidence type="ECO:0000313" key="2">
    <source>
        <dbReference type="Proteomes" id="UP001195483"/>
    </source>
</evidence>
<dbReference type="AlphaFoldDB" id="A0AAE0VGG6"/>
<dbReference type="Proteomes" id="UP001195483">
    <property type="component" value="Unassembled WGS sequence"/>
</dbReference>
<reference evidence="1" key="1">
    <citation type="journal article" date="2021" name="Genome Biol. Evol.">
        <title>A High-Quality Reference Genome for a Parasitic Bivalve with Doubly Uniparental Inheritance (Bivalvia: Unionida).</title>
        <authorList>
            <person name="Smith C.H."/>
        </authorList>
    </citation>
    <scope>NUCLEOTIDE SEQUENCE</scope>
    <source>
        <strain evidence="1">CHS0354</strain>
    </source>
</reference>
<sequence length="65" mass="7903">MWETILQSFYNGMLLLLKQRALYHSNPVIKAERCFMCYDHFSSDIYDNYPDFAQLNKFDIWKELS</sequence>
<gene>
    <name evidence="1" type="ORF">CHS0354_014858</name>
</gene>
<accession>A0AAE0VGG6</accession>
<organism evidence="1 2">
    <name type="scientific">Potamilus streckersoni</name>
    <dbReference type="NCBI Taxonomy" id="2493646"/>
    <lineage>
        <taxon>Eukaryota</taxon>
        <taxon>Metazoa</taxon>
        <taxon>Spiralia</taxon>
        <taxon>Lophotrochozoa</taxon>
        <taxon>Mollusca</taxon>
        <taxon>Bivalvia</taxon>
        <taxon>Autobranchia</taxon>
        <taxon>Heteroconchia</taxon>
        <taxon>Palaeoheterodonta</taxon>
        <taxon>Unionida</taxon>
        <taxon>Unionoidea</taxon>
        <taxon>Unionidae</taxon>
        <taxon>Ambleminae</taxon>
        <taxon>Lampsilini</taxon>
        <taxon>Potamilus</taxon>
    </lineage>
</organism>
<name>A0AAE0VGG6_9BIVA</name>
<comment type="caution">
    <text evidence="1">The sequence shown here is derived from an EMBL/GenBank/DDBJ whole genome shotgun (WGS) entry which is preliminary data.</text>
</comment>
<reference evidence="1" key="3">
    <citation type="submission" date="2023-05" db="EMBL/GenBank/DDBJ databases">
        <authorList>
            <person name="Smith C.H."/>
        </authorList>
    </citation>
    <scope>NUCLEOTIDE SEQUENCE</scope>
    <source>
        <strain evidence="1">CHS0354</strain>
        <tissue evidence="1">Mantle</tissue>
    </source>
</reference>
<keyword evidence="2" id="KW-1185">Reference proteome</keyword>
<dbReference type="EMBL" id="JAEAOA010000909">
    <property type="protein sequence ID" value="KAK3576017.1"/>
    <property type="molecule type" value="Genomic_DNA"/>
</dbReference>
<evidence type="ECO:0000313" key="1">
    <source>
        <dbReference type="EMBL" id="KAK3576017.1"/>
    </source>
</evidence>
<proteinExistence type="predicted"/>
<protein>
    <submittedName>
        <fullName evidence="1">Uncharacterized protein</fullName>
    </submittedName>
</protein>